<keyword evidence="2" id="KW-0067">ATP-binding</keyword>
<keyword evidence="3" id="KW-1185">Reference proteome</keyword>
<dbReference type="Gene3D" id="1.10.10.10">
    <property type="entry name" value="Winged helix-like DNA-binding domain superfamily/Winged helix DNA-binding domain"/>
    <property type="match status" value="1"/>
</dbReference>
<reference evidence="2 3" key="1">
    <citation type="submission" date="2023-09" db="EMBL/GenBank/DDBJ databases">
        <authorList>
            <person name="Rey-Velasco X."/>
        </authorList>
    </citation>
    <scope>NUCLEOTIDE SEQUENCE [LARGE SCALE GENOMIC DNA]</scope>
    <source>
        <strain evidence="2 3">F363</strain>
    </source>
</reference>
<evidence type="ECO:0000313" key="3">
    <source>
        <dbReference type="Proteomes" id="UP001262889"/>
    </source>
</evidence>
<keyword evidence="2" id="KW-0547">Nucleotide-binding</keyword>
<dbReference type="Gene3D" id="3.30.565.60">
    <property type="match status" value="1"/>
</dbReference>
<evidence type="ECO:0000313" key="2">
    <source>
        <dbReference type="EMBL" id="MDT0641627.1"/>
    </source>
</evidence>
<accession>A0ABU3C5M0</accession>
<dbReference type="PANTHER" id="PTHR30595">
    <property type="entry name" value="GLPR-RELATED TRANSCRIPTIONAL REPRESSOR"/>
    <property type="match status" value="1"/>
</dbReference>
<dbReference type="SUPFAM" id="SSF46785">
    <property type="entry name" value="Winged helix' DNA-binding domain"/>
    <property type="match status" value="1"/>
</dbReference>
<dbReference type="Pfam" id="PF04326">
    <property type="entry name" value="SLFN_AlbA_2"/>
    <property type="match status" value="1"/>
</dbReference>
<sequence>MERGETQNIEYKQAWRDEYLKWICGFANAKGGHIYIGIDDNGNIIGVDNYKKLMEDIPNKSVNHLGLVVDVNLHAAEGKNYLEIIVPISNVAIAYHGVYHYRSGSTKQELKGIALQNLLLNKMGKKWEDMAVEGITFSDLNGNSIQAFIIKAIEKDRIPPNTLNIGKQTLFKNLGLLTEQGQLTNAAVLLFGKNLIKVSVTASFKIGRFGKSSHNLLFQDIVETNIFEMADKVIEILKTKYLVRPISYKGLERMEPLEYPETALREAILNAIIHKDYSSTYTFLRVYDDRLHLWNPGTLPEELTIDKLKKEHSSYPRNRNIANVFFKAGYIESWGRGINKIIDACKEAGLPEPIIEEDQGGVSVIFLKDIYTEEILKTYNLESRHIKALLFIKDNGRINNKQYQELFEISKRMVSYDLQMLVDRNFITKIGSTGKGTYYILQRGNKGAKLPLKGQ</sequence>
<dbReference type="InterPro" id="IPR007421">
    <property type="entry name" value="Schlafen_AlbA_2_dom"/>
</dbReference>
<dbReference type="EMBL" id="JAVRHQ010000001">
    <property type="protein sequence ID" value="MDT0641627.1"/>
    <property type="molecule type" value="Genomic_DNA"/>
</dbReference>
<organism evidence="2 3">
    <name type="scientific">Autumnicola tepida</name>
    <dbReference type="NCBI Taxonomy" id="3075595"/>
    <lineage>
        <taxon>Bacteria</taxon>
        <taxon>Pseudomonadati</taxon>
        <taxon>Bacteroidota</taxon>
        <taxon>Flavobacteriia</taxon>
        <taxon>Flavobacteriales</taxon>
        <taxon>Flavobacteriaceae</taxon>
        <taxon>Autumnicola</taxon>
    </lineage>
</organism>
<dbReference type="InterPro" id="IPR038461">
    <property type="entry name" value="Schlafen_AlbA_2_dom_sf"/>
</dbReference>
<dbReference type="Pfam" id="PF13749">
    <property type="entry name" value="HATPase_c_4"/>
    <property type="match status" value="1"/>
</dbReference>
<dbReference type="Proteomes" id="UP001262889">
    <property type="component" value="Unassembled WGS sequence"/>
</dbReference>
<dbReference type="InterPro" id="IPR036390">
    <property type="entry name" value="WH_DNA-bd_sf"/>
</dbReference>
<dbReference type="GO" id="GO:0005524">
    <property type="term" value="F:ATP binding"/>
    <property type="evidence" value="ECO:0007669"/>
    <property type="project" value="UniProtKB-KW"/>
</dbReference>
<feature type="domain" description="Schlafen AlbA-2" evidence="1">
    <location>
        <begin position="5"/>
        <end position="110"/>
    </location>
</feature>
<gene>
    <name evidence="2" type="ORF">RM553_02170</name>
</gene>
<protein>
    <submittedName>
        <fullName evidence="2">ATP-binding protein</fullName>
    </submittedName>
</protein>
<name>A0ABU3C5M0_9FLAO</name>
<proteinExistence type="predicted"/>
<dbReference type="InterPro" id="IPR038475">
    <property type="entry name" value="RecG_C_sf"/>
</dbReference>
<comment type="caution">
    <text evidence="2">The sequence shown here is derived from an EMBL/GenBank/DDBJ whole genome shotgun (WGS) entry which is preliminary data.</text>
</comment>
<dbReference type="RefSeq" id="WP_311533332.1">
    <property type="nucleotide sequence ID" value="NZ_JAVRHQ010000001.1"/>
</dbReference>
<evidence type="ECO:0000259" key="1">
    <source>
        <dbReference type="Pfam" id="PF04326"/>
    </source>
</evidence>
<dbReference type="InterPro" id="IPR036388">
    <property type="entry name" value="WH-like_DNA-bd_sf"/>
</dbReference>
<dbReference type="PANTHER" id="PTHR30595:SF6">
    <property type="entry name" value="SCHLAFEN ALBA-2 DOMAIN-CONTAINING PROTEIN"/>
    <property type="match status" value="1"/>
</dbReference>
<dbReference type="Gene3D" id="3.30.950.30">
    <property type="entry name" value="Schlafen, AAA domain"/>
    <property type="match status" value="1"/>
</dbReference>